<evidence type="ECO:0000313" key="1">
    <source>
        <dbReference type="EMBL" id="MDR7086577.1"/>
    </source>
</evidence>
<gene>
    <name evidence="1" type="ORF">J2X11_001416</name>
</gene>
<accession>A0ABU1UN21</accession>
<dbReference type="Proteomes" id="UP001257739">
    <property type="component" value="Unassembled WGS sequence"/>
</dbReference>
<dbReference type="EMBL" id="JAVDWH010000001">
    <property type="protein sequence ID" value="MDR7086577.1"/>
    <property type="molecule type" value="Genomic_DNA"/>
</dbReference>
<protein>
    <submittedName>
        <fullName evidence="1">Uncharacterized protein</fullName>
    </submittedName>
</protein>
<comment type="caution">
    <text evidence="1">The sequence shown here is derived from an EMBL/GenBank/DDBJ whole genome shotgun (WGS) entry which is preliminary data.</text>
</comment>
<sequence>MHGQASLTAGGTLNLCAPVAAKVKRATFVLSSPDGQRVEMKTSIGHTMEGERWAESVAHLGDVGPGTWEISLTTRSGLRSSTSRFVAASQGPASLLGASSMQPRALSLSTQDDGLAVVVDLLPRQAQLSGLEVGFTQVVLTGTLLGAWPKVWRVIARCRSDKRELDMEWVVDGSSFSAAAPVASMAQGDDVWEFYLVNESGQRMPVRHGLPDGRDRRYDLSTPVQIVAFEGGTARVRGYCAPDGRVRLSVVPVGRAA</sequence>
<evidence type="ECO:0000313" key="2">
    <source>
        <dbReference type="Proteomes" id="UP001257739"/>
    </source>
</evidence>
<reference evidence="1 2" key="1">
    <citation type="submission" date="2023-07" db="EMBL/GenBank/DDBJ databases">
        <title>Sorghum-associated microbial communities from plants grown in Nebraska, USA.</title>
        <authorList>
            <person name="Schachtman D."/>
        </authorList>
    </citation>
    <scope>NUCLEOTIDE SEQUENCE [LARGE SCALE GENOMIC DNA]</scope>
    <source>
        <strain evidence="1 2">BE248</strain>
    </source>
</reference>
<proteinExistence type="predicted"/>
<keyword evidence="2" id="KW-1185">Reference proteome</keyword>
<name>A0ABU1UN21_9ACTN</name>
<organism evidence="1 2">
    <name type="scientific">Aeromicrobium panaciterrae</name>
    <dbReference type="NCBI Taxonomy" id="363861"/>
    <lineage>
        <taxon>Bacteria</taxon>
        <taxon>Bacillati</taxon>
        <taxon>Actinomycetota</taxon>
        <taxon>Actinomycetes</taxon>
        <taxon>Propionibacteriales</taxon>
        <taxon>Nocardioidaceae</taxon>
        <taxon>Aeromicrobium</taxon>
    </lineage>
</organism>